<protein>
    <submittedName>
        <fullName evidence="2">Uncharacterized protein</fullName>
    </submittedName>
</protein>
<dbReference type="Proteomes" id="UP000570595">
    <property type="component" value="Unassembled WGS sequence"/>
</dbReference>
<name>A0A7J6M5J3_PEROL</name>
<accession>A0A7J6M5J3</accession>
<evidence type="ECO:0000313" key="3">
    <source>
        <dbReference type="Proteomes" id="UP000570595"/>
    </source>
</evidence>
<gene>
    <name evidence="2" type="ORF">FOZ61_009176</name>
</gene>
<proteinExistence type="predicted"/>
<organism evidence="2 3">
    <name type="scientific">Perkinsus olseni</name>
    <name type="common">Perkinsus atlanticus</name>
    <dbReference type="NCBI Taxonomy" id="32597"/>
    <lineage>
        <taxon>Eukaryota</taxon>
        <taxon>Sar</taxon>
        <taxon>Alveolata</taxon>
        <taxon>Perkinsozoa</taxon>
        <taxon>Perkinsea</taxon>
        <taxon>Perkinsida</taxon>
        <taxon>Perkinsidae</taxon>
        <taxon>Perkinsus</taxon>
    </lineage>
</organism>
<evidence type="ECO:0000256" key="1">
    <source>
        <dbReference type="SAM" id="MobiDB-lite"/>
    </source>
</evidence>
<dbReference type="EMBL" id="JABAHT010000065">
    <property type="protein sequence ID" value="KAF4666853.1"/>
    <property type="molecule type" value="Genomic_DNA"/>
</dbReference>
<dbReference type="AlphaFoldDB" id="A0A7J6M5J3"/>
<feature type="region of interest" description="Disordered" evidence="1">
    <location>
        <begin position="1"/>
        <end position="78"/>
    </location>
</feature>
<comment type="caution">
    <text evidence="2">The sequence shown here is derived from an EMBL/GenBank/DDBJ whole genome shotgun (WGS) entry which is preliminary data.</text>
</comment>
<reference evidence="2 3" key="1">
    <citation type="submission" date="2020-04" db="EMBL/GenBank/DDBJ databases">
        <title>Perkinsus olseni comparative genomics.</title>
        <authorList>
            <person name="Bogema D.R."/>
        </authorList>
    </citation>
    <scope>NUCLEOTIDE SEQUENCE [LARGE SCALE GENOMIC DNA]</scope>
    <source>
        <strain evidence="2">ATCC PRA-179</strain>
    </source>
</reference>
<feature type="compositionally biased region" description="Low complexity" evidence="1">
    <location>
        <begin position="34"/>
        <end position="54"/>
    </location>
</feature>
<dbReference type="OrthoDB" id="444177at2759"/>
<evidence type="ECO:0000313" key="2">
    <source>
        <dbReference type="EMBL" id="KAF4666853.1"/>
    </source>
</evidence>
<sequence>MFPNQFGQRMSDRSPAEASSDGGYVTAPNGGGSTSSTDGSEAAAADKQQQQQQAGERWNSASTASDAMQRHGSYAQQGNAQLATTSIAGGEDMMSPYDEYAGGSSSSMMLPPMNVDAVIVREQDIRDQTRRQVIAELSQFASAIKTEGAPITINNLHQSSTNTMMNSHGNTDAPPERPKSSIEVLADSFNRFFESPFNKVCFVGITSVSLYLVYNYYTHKWREEELQRKIDANFLLRNMIDSQRVQKLRKRILQDLSGDARPHCDIPTRVHACSTHARTYTPQIQASRRGMIRAAKYGRDGADEWISLLMLVSHRWR</sequence>